<evidence type="ECO:0000256" key="10">
    <source>
        <dbReference type="ARBA" id="ARBA00048304"/>
    </source>
</evidence>
<keyword evidence="4" id="KW-0547">Nucleotide-binding</keyword>
<accession>A0A929PXE7</accession>
<evidence type="ECO:0000256" key="8">
    <source>
        <dbReference type="ARBA" id="ARBA00023118"/>
    </source>
</evidence>
<protein>
    <recommendedName>
        <fullName evidence="9">Cyclic GMP-AMP synthase</fullName>
    </recommendedName>
</protein>
<evidence type="ECO:0000256" key="4">
    <source>
        <dbReference type="ARBA" id="ARBA00022741"/>
    </source>
</evidence>
<reference evidence="12" key="1">
    <citation type="submission" date="2020-10" db="EMBL/GenBank/DDBJ databases">
        <title>Mucilaginibacter mali sp. nov., isolated from rhizosphere soil of apple orchard.</title>
        <authorList>
            <person name="Lee J.-S."/>
            <person name="Kim H.S."/>
            <person name="Kim J.-S."/>
        </authorList>
    </citation>
    <scope>NUCLEOTIDE SEQUENCE</scope>
    <source>
        <strain evidence="12">KCTC 22746</strain>
    </source>
</reference>
<keyword evidence="8" id="KW-0051">Antiviral defense</keyword>
<sequence length="416" mass="48131">MTTQFLTYAERQRAGNVLERLAQSIDLTDRQYQDAIARYEAVATFLGDPNGNLAIYNPHLVPQGSFRIGVVVRPEHEECEFDVDTTCWLYINLPASQYRIKQLIADRFKSNATYERMLKEKHRCWRLGYSEQTRFHLDVVPAVPDSYEWLLKLGVPDKYAKHAIKITDNQRYNYHHHTVDWPGSNPEGYALWFLDVMKVQADHIRNQLSAELKLSLDKIPEYKVRTPLQRAIQLMKRHRDQLYGDHDLKPISIIITTLAARAYMDVIKRHQGGLFYDIVIAIVEQMVDHIESRDNVRWIANPVNPTENFADKWQTDPRLAAKFHEWHGKFLALVNGEEITKSFDRTPESLKLSFGSNTVKRAFEPNNVPSSVGQLDRLRNTAAIIASGVAHTDKNAQINNQSIGVKNQEHRFHFNE</sequence>
<keyword evidence="1" id="KW-0808">Transferase</keyword>
<organism evidence="12 13">
    <name type="scientific">Mucilaginibacter myungsuensis</name>
    <dbReference type="NCBI Taxonomy" id="649104"/>
    <lineage>
        <taxon>Bacteria</taxon>
        <taxon>Pseudomonadati</taxon>
        <taxon>Bacteroidota</taxon>
        <taxon>Sphingobacteriia</taxon>
        <taxon>Sphingobacteriales</taxon>
        <taxon>Sphingobacteriaceae</taxon>
        <taxon>Mucilaginibacter</taxon>
    </lineage>
</organism>
<comment type="caution">
    <text evidence="12">The sequence shown here is derived from an EMBL/GenBank/DDBJ whole genome shotgun (WGS) entry which is preliminary data.</text>
</comment>
<gene>
    <name evidence="12" type="ORF">IRJ16_18005</name>
</gene>
<evidence type="ECO:0000256" key="5">
    <source>
        <dbReference type="ARBA" id="ARBA00022840"/>
    </source>
</evidence>
<dbReference type="GO" id="GO:0016779">
    <property type="term" value="F:nucleotidyltransferase activity"/>
    <property type="evidence" value="ECO:0007669"/>
    <property type="project" value="UniProtKB-KW"/>
</dbReference>
<dbReference type="InterPro" id="IPR048445">
    <property type="entry name" value="DncV-like_NTFase"/>
</dbReference>
<dbReference type="CDD" id="cd05400">
    <property type="entry name" value="NT_2-5OAS_ClassI-CCAase"/>
    <property type="match status" value="1"/>
</dbReference>
<dbReference type="Pfam" id="PF21654">
    <property type="entry name" value="DncV-like_NTFase"/>
    <property type="match status" value="1"/>
</dbReference>
<evidence type="ECO:0000256" key="6">
    <source>
        <dbReference type="ARBA" id="ARBA00022842"/>
    </source>
</evidence>
<dbReference type="InterPro" id="IPR006116">
    <property type="entry name" value="NT_2-5OAS_ClassI-CCAase"/>
</dbReference>
<keyword evidence="3" id="KW-0479">Metal-binding</keyword>
<evidence type="ECO:0000256" key="7">
    <source>
        <dbReference type="ARBA" id="ARBA00023080"/>
    </source>
</evidence>
<evidence type="ECO:0000259" key="11">
    <source>
        <dbReference type="Pfam" id="PF21654"/>
    </source>
</evidence>
<dbReference type="Proteomes" id="UP000622475">
    <property type="component" value="Unassembled WGS sequence"/>
</dbReference>
<dbReference type="EMBL" id="JADFFL010000008">
    <property type="protein sequence ID" value="MBE9663783.1"/>
    <property type="molecule type" value="Genomic_DNA"/>
</dbReference>
<keyword evidence="5" id="KW-0067">ATP-binding</keyword>
<keyword evidence="2" id="KW-0548">Nucleotidyltransferase</keyword>
<name>A0A929PXE7_9SPHI</name>
<evidence type="ECO:0000256" key="2">
    <source>
        <dbReference type="ARBA" id="ARBA00022695"/>
    </source>
</evidence>
<comment type="catalytic activity">
    <reaction evidence="10">
        <text>GTP + ATP = 3',3'-cGAMP + 2 diphosphate</text>
        <dbReference type="Rhea" id="RHEA:35647"/>
        <dbReference type="ChEBI" id="CHEBI:30616"/>
        <dbReference type="ChEBI" id="CHEBI:33019"/>
        <dbReference type="ChEBI" id="CHEBI:37565"/>
        <dbReference type="ChEBI" id="CHEBI:71501"/>
    </reaction>
    <physiologicalReaction direction="left-to-right" evidence="10">
        <dbReference type="Rhea" id="RHEA:35648"/>
    </physiologicalReaction>
</comment>
<dbReference type="GO" id="GO:0051607">
    <property type="term" value="P:defense response to virus"/>
    <property type="evidence" value="ECO:0007669"/>
    <property type="project" value="UniProtKB-KW"/>
</dbReference>
<evidence type="ECO:0000256" key="1">
    <source>
        <dbReference type="ARBA" id="ARBA00022679"/>
    </source>
</evidence>
<dbReference type="GO" id="GO:0005524">
    <property type="term" value="F:ATP binding"/>
    <property type="evidence" value="ECO:0007669"/>
    <property type="project" value="UniProtKB-KW"/>
</dbReference>
<dbReference type="RefSeq" id="WP_194113034.1">
    <property type="nucleotide sequence ID" value="NZ_JADFFL010000008.1"/>
</dbReference>
<evidence type="ECO:0000256" key="9">
    <source>
        <dbReference type="ARBA" id="ARBA00044145"/>
    </source>
</evidence>
<evidence type="ECO:0000256" key="3">
    <source>
        <dbReference type="ARBA" id="ARBA00022723"/>
    </source>
</evidence>
<keyword evidence="13" id="KW-1185">Reference proteome</keyword>
<evidence type="ECO:0000313" key="12">
    <source>
        <dbReference type="EMBL" id="MBE9663783.1"/>
    </source>
</evidence>
<feature type="domain" description="Cyclic GMP-AMP synthase DncV-like nucleotidyltransferase" evidence="11">
    <location>
        <begin position="58"/>
        <end position="139"/>
    </location>
</feature>
<dbReference type="GO" id="GO:0009117">
    <property type="term" value="P:nucleotide metabolic process"/>
    <property type="evidence" value="ECO:0007669"/>
    <property type="project" value="UniProtKB-KW"/>
</dbReference>
<evidence type="ECO:0000313" key="13">
    <source>
        <dbReference type="Proteomes" id="UP000622475"/>
    </source>
</evidence>
<keyword evidence="7" id="KW-0546">Nucleotide metabolism</keyword>
<dbReference type="GO" id="GO:0046872">
    <property type="term" value="F:metal ion binding"/>
    <property type="evidence" value="ECO:0007669"/>
    <property type="project" value="UniProtKB-KW"/>
</dbReference>
<proteinExistence type="predicted"/>
<keyword evidence="6" id="KW-0460">Magnesium</keyword>
<dbReference type="AlphaFoldDB" id="A0A929PXE7"/>